<dbReference type="GO" id="GO:0046912">
    <property type="term" value="F:acyltransferase activity, acyl groups converted into alkyl on transfer"/>
    <property type="evidence" value="ECO:0007669"/>
    <property type="project" value="InterPro"/>
</dbReference>
<evidence type="ECO:0000313" key="4">
    <source>
        <dbReference type="EMBL" id="SPC34414.1"/>
    </source>
</evidence>
<keyword evidence="4" id="KW-0012">Acyltransferase</keyword>
<dbReference type="PANTHER" id="PTHR42880">
    <property type="entry name" value="HOMOCITRATE SYNTHASE"/>
    <property type="match status" value="1"/>
</dbReference>
<dbReference type="Gene3D" id="1.10.238.260">
    <property type="match status" value="1"/>
</dbReference>
<accession>A0A2K5AS34</accession>
<dbReference type="Gene3D" id="3.20.20.70">
    <property type="entry name" value="Aldolase class I"/>
    <property type="match status" value="1"/>
</dbReference>
<dbReference type="PROSITE" id="PS50991">
    <property type="entry name" value="PYR_CT"/>
    <property type="match status" value="1"/>
</dbReference>
<dbReference type="EMBL" id="LT981265">
    <property type="protein sequence ID" value="SPC34414.1"/>
    <property type="molecule type" value="Genomic_DNA"/>
</dbReference>
<feature type="domain" description="Pyruvate carboxyltransferase" evidence="3">
    <location>
        <begin position="42"/>
        <end position="295"/>
    </location>
</feature>
<gene>
    <name evidence="4" type="primary">cimA</name>
    <name evidence="4" type="ORF">NCAV_1247</name>
</gene>
<dbReference type="InterPro" id="IPR000891">
    <property type="entry name" value="PYR_CT"/>
</dbReference>
<sequence>MQDKAIDEPNYYAMVYNGIVRDERYNAILNYNVRDGGYTGRVNILDSTLREGEQHPGVAFTVKQRVQIAWMLDYFGVDQIEISPVISEDHRQATKMIIDAGLSADIVAHCRAIKQDIDVAIACDAEWVATYMSVSDVQLRSKLKIGREDAYTRAMDVVDYIRAHGLKARFTLEDASRAEPEFLARIARDISRAGIERISIPDTVGIMLPRGMYRLVSMVKASIDASITRLDVHCHNDLGLALANALAGVDAGADQIHVTIDGVGERNGIPALAEVAVILTMLYRCRDDLRLDMLKDLSRLIEQYTGIATPESKPIVGDSAFKHKAGTHLAAVLRDPRAYEIIEPRAVGNRRRIVFGELAGKNGAAFLLSILGLDVDPSKAERLAKGLKDLRLGDVLEMYLDDAMEARIRQIG</sequence>
<dbReference type="Pfam" id="PF22617">
    <property type="entry name" value="HCS_D2"/>
    <property type="match status" value="1"/>
</dbReference>
<dbReference type="InterPro" id="IPR002034">
    <property type="entry name" value="AIPM/Hcit_synth_CS"/>
</dbReference>
<dbReference type="InterPro" id="IPR054691">
    <property type="entry name" value="LeuA/HCS_post-cat"/>
</dbReference>
<dbReference type="KEGG" id="ncv:NCAV_1247"/>
<keyword evidence="2 4" id="KW-0808">Transferase</keyword>
<dbReference type="EC" id="2.3.1.182" evidence="4"/>
<dbReference type="GO" id="GO:0019752">
    <property type="term" value="P:carboxylic acid metabolic process"/>
    <property type="evidence" value="ECO:0007669"/>
    <property type="project" value="InterPro"/>
</dbReference>
<dbReference type="GeneID" id="41595247"/>
<dbReference type="Pfam" id="PF00682">
    <property type="entry name" value="HMGL-like"/>
    <property type="match status" value="1"/>
</dbReference>
<evidence type="ECO:0000256" key="2">
    <source>
        <dbReference type="ARBA" id="ARBA00022679"/>
    </source>
</evidence>
<dbReference type="AlphaFoldDB" id="A0A2K5AS34"/>
<evidence type="ECO:0000313" key="5">
    <source>
        <dbReference type="Proteomes" id="UP000236248"/>
    </source>
</evidence>
<organism evidence="4 5">
    <name type="scientific">Candidatus Nitrosocaldus cavascurensis</name>
    <dbReference type="NCBI Taxonomy" id="2058097"/>
    <lineage>
        <taxon>Archaea</taxon>
        <taxon>Nitrososphaerota</taxon>
        <taxon>Nitrososphaeria</taxon>
        <taxon>Candidatus Nitrosocaldales</taxon>
        <taxon>Candidatus Nitrosocaldaceae</taxon>
        <taxon>Candidatus Nitrosocaldus</taxon>
    </lineage>
</organism>
<dbReference type="RefSeq" id="WP_103286929.1">
    <property type="nucleotide sequence ID" value="NZ_LT981265.1"/>
</dbReference>
<dbReference type="PANTHER" id="PTHR42880:SF1">
    <property type="entry name" value="ISOPROPYLMALATE_HOMOCITRATE_CITRAMALATE SYNTHASE FAMILY PROTEIN"/>
    <property type="match status" value="1"/>
</dbReference>
<keyword evidence="5" id="KW-1185">Reference proteome</keyword>
<evidence type="ECO:0000256" key="1">
    <source>
        <dbReference type="ARBA" id="ARBA00006154"/>
    </source>
</evidence>
<protein>
    <submittedName>
        <fullName evidence="4">(R)-citramalate synthase</fullName>
        <ecNumber evidence="4">2.3.1.182</ecNumber>
    </submittedName>
</protein>
<name>A0A2K5AS34_9ARCH</name>
<dbReference type="InterPro" id="IPR013785">
    <property type="entry name" value="Aldolase_TIM"/>
</dbReference>
<dbReference type="Proteomes" id="UP000236248">
    <property type="component" value="Chromosome NCAV"/>
</dbReference>
<dbReference type="SUPFAM" id="SSF51569">
    <property type="entry name" value="Aldolase"/>
    <property type="match status" value="1"/>
</dbReference>
<proteinExistence type="inferred from homology"/>
<comment type="similarity">
    <text evidence="1">Belongs to the alpha-IPM synthase/homocitrate synthase family.</text>
</comment>
<dbReference type="PROSITE" id="PS00816">
    <property type="entry name" value="AIPM_HOMOCIT_SYNTH_2"/>
    <property type="match status" value="1"/>
</dbReference>
<reference evidence="5" key="1">
    <citation type="submission" date="2018-01" db="EMBL/GenBank/DDBJ databases">
        <authorList>
            <person name="Kerou L M."/>
        </authorList>
    </citation>
    <scope>NUCLEOTIDE SEQUENCE [LARGE SCALE GENOMIC DNA]</scope>
    <source>
        <strain evidence="5">SCU2</strain>
    </source>
</reference>
<evidence type="ECO:0000259" key="3">
    <source>
        <dbReference type="PROSITE" id="PS50991"/>
    </source>
</evidence>